<evidence type="ECO:0000313" key="2">
    <source>
        <dbReference type="Proteomes" id="UP001163223"/>
    </source>
</evidence>
<protein>
    <submittedName>
        <fullName evidence="1">Spermidine synthase</fullName>
    </submittedName>
</protein>
<reference evidence="1" key="1">
    <citation type="submission" date="2022-11" db="EMBL/GenBank/DDBJ databases">
        <title>beta-Carotene-producing bacterium, Jeongeuplla avenae sp. nov., alleviates the salt stress of Arabidopsis seedlings.</title>
        <authorList>
            <person name="Jiang L."/>
            <person name="Lee J."/>
        </authorList>
    </citation>
    <scope>NUCLEOTIDE SEQUENCE</scope>
    <source>
        <strain evidence="1">DY_R2A_6</strain>
    </source>
</reference>
<accession>A0ACD4NH33</accession>
<evidence type="ECO:0000313" key="1">
    <source>
        <dbReference type="EMBL" id="WAJ26109.1"/>
    </source>
</evidence>
<organism evidence="1 2">
    <name type="scientific">Antarcticirhabdus aurantiaca</name>
    <dbReference type="NCBI Taxonomy" id="2606717"/>
    <lineage>
        <taxon>Bacteria</taxon>
        <taxon>Pseudomonadati</taxon>
        <taxon>Pseudomonadota</taxon>
        <taxon>Alphaproteobacteria</taxon>
        <taxon>Hyphomicrobiales</taxon>
        <taxon>Aurantimonadaceae</taxon>
        <taxon>Antarcticirhabdus</taxon>
    </lineage>
</organism>
<name>A0ACD4NH33_9HYPH</name>
<gene>
    <name evidence="1" type="ORF">OXU80_14400</name>
</gene>
<dbReference type="EMBL" id="CP113520">
    <property type="protein sequence ID" value="WAJ26109.1"/>
    <property type="molecule type" value="Genomic_DNA"/>
</dbReference>
<proteinExistence type="predicted"/>
<keyword evidence="2" id="KW-1185">Reference proteome</keyword>
<sequence>MIPWVALGTAPVPGGGELRLMRRGSEYSIMIGGTELMNSRLSGSEEALATLALERIGPRTAGRVLIGGLGMGFTLRAALASLAPDASVTVAELVPGVVEWARGAMADVFGETLSDHRVAIAVEDVAETIGRARGTYDAILLDVDNGPDGLTRSGNDRLYGPAGLAASLRALKPGGVLGIWSQGADPAFTARLGRAGFQVEEMRVKAGRGRGTKHVLWFATKAARRPEHHSPDFPRRGGSEGGPNPSRREN</sequence>
<dbReference type="Proteomes" id="UP001163223">
    <property type="component" value="Chromosome"/>
</dbReference>